<sequence>MANNKGKKQPSAADRERAIRHMGGPIDERVGLVMTAEEMKRRNLKWVPSSEKK</sequence>
<accession>A0A6M8J5C2</accession>
<reference evidence="3" key="1">
    <citation type="submission" date="2020-05" db="EMBL/GenBank/DDBJ databases">
        <title>Novel species in genus Nocardioides.</title>
        <authorList>
            <person name="Zhang G."/>
        </authorList>
    </citation>
    <scope>NUCLEOTIDE SEQUENCE [LARGE SCALE GENOMIC DNA]</scope>
    <source>
        <strain evidence="3">zg-1050</strain>
    </source>
</reference>
<dbReference type="KEGG" id="bwa:HLV38_02775"/>
<organism evidence="2 3">
    <name type="scientific">Berryella wangjianweii</name>
    <dbReference type="NCBI Taxonomy" id="2734634"/>
    <lineage>
        <taxon>Bacteria</taxon>
        <taxon>Bacillati</taxon>
        <taxon>Actinomycetota</taxon>
        <taxon>Coriobacteriia</taxon>
        <taxon>Eggerthellales</taxon>
        <taxon>Eggerthellaceae</taxon>
        <taxon>Berryella</taxon>
    </lineage>
</organism>
<evidence type="ECO:0000313" key="3">
    <source>
        <dbReference type="Proteomes" id="UP000503297"/>
    </source>
</evidence>
<proteinExistence type="predicted"/>
<name>A0A6M8J5C2_9ACTN</name>
<dbReference type="EMBL" id="CP053716">
    <property type="protein sequence ID" value="QKF07166.1"/>
    <property type="molecule type" value="Genomic_DNA"/>
</dbReference>
<dbReference type="RefSeq" id="WP_173164110.1">
    <property type="nucleotide sequence ID" value="NZ_CP053716.1"/>
</dbReference>
<keyword evidence="3" id="KW-1185">Reference proteome</keyword>
<protein>
    <submittedName>
        <fullName evidence="2">Uncharacterized protein</fullName>
    </submittedName>
</protein>
<evidence type="ECO:0000256" key="1">
    <source>
        <dbReference type="SAM" id="MobiDB-lite"/>
    </source>
</evidence>
<dbReference type="Proteomes" id="UP000503297">
    <property type="component" value="Chromosome"/>
</dbReference>
<dbReference type="AlphaFoldDB" id="A0A6M8J5C2"/>
<evidence type="ECO:0000313" key="2">
    <source>
        <dbReference type="EMBL" id="QKF07166.1"/>
    </source>
</evidence>
<feature type="region of interest" description="Disordered" evidence="1">
    <location>
        <begin position="1"/>
        <end position="26"/>
    </location>
</feature>
<gene>
    <name evidence="2" type="ORF">HLV38_02775</name>
</gene>